<dbReference type="PANTHER" id="PTHR23348:SF41">
    <property type="entry name" value="NEUROBLAST DIFFERENTIATION-ASSOCIATED PROTEIN AHNAK"/>
    <property type="match status" value="1"/>
</dbReference>
<proteinExistence type="predicted"/>
<gene>
    <name evidence="6" type="ORF">DNTS_030023</name>
</gene>
<feature type="region of interest" description="Disordered" evidence="3">
    <location>
        <begin position="738"/>
        <end position="895"/>
    </location>
</feature>
<dbReference type="SUPFAM" id="SSF50156">
    <property type="entry name" value="PDZ domain-like"/>
    <property type="match status" value="1"/>
</dbReference>
<feature type="chain" id="PRO_5022221588" description="PDZ domain-containing protein" evidence="4">
    <location>
        <begin position="28"/>
        <end position="3526"/>
    </location>
</feature>
<dbReference type="InterPro" id="IPR001478">
    <property type="entry name" value="PDZ"/>
</dbReference>
<sequence length="3526" mass="388104">MCDCFHLAFPNWHASATVLFLSPLSAAKSGSVRFKGGEGRRLRGPEQETDDDLICEEPEVLQGERPRPQGSSPVDEFPTAEKQSKQNESDFYDSPTKSSKKGKRTGFGSLFDKRSSAKMNQTEDMQTGPTEMIVKTVKEVCAEGLVVSGGGKEGIFIKEVKPESPASKHLNVKEGDQILSATVYFDNVSYEDALHILEHAQAYKMAFCVKRKPPPRNQEAAERTRPDITVGEEADQTGEESTLERRGRRKSKKQHDRISWPKFPTFSKGRRANFKRSHSTSEAEEQRKLEISPPTSDTESPLKSPLKSPDGKDKKKMHKMKLNLKGRRTKSVEEDENEEMMTTDKMEDLDNQITMNITEEQVPMINVIESPKISNEGDKLDASKIRNEYTPPALPGMTSLHEEELISFDTILKTPDFTIPVKEDGTEKKEISELNVSIGGKGYQELEMESQLKSSTSGFRTSDSSTCDNFMDSPNIISQTKADKNHVDSDVRSINSILEKIPKLVETEMNIPKCEVSLETPDVEPTSKSPKIGTEKDKRERNVLDKGIYGIRTRGPMADIATSRSHFANTVSELDFTSSDTFTVEMQAWLDVSSKDTETKRPITPTPVVSQPKSHVSDLERSKENSEGQLLEADVFSMDQGDSKTIEPRDPYRMPLLKREDIEIPGMEDKYRSKAKLKTPKMNVPKIEKIINISETEKTEEFNVQDVKEAVSKFPAFKLPDRDITGVLVQREVSMFEMKSEKSSITPKGSPRKLSAMSPEKNIKPLHTMDKQRLSPVISKDHTIELPKTDRVTLKKTTETKTDKLQNKLSDQQSGMGKHLERDKISTSPEAKFNLPNREDIEIPGMEATEQSAQLQKVEPSKDTEAEDQAVKDNTDDRKGYEKKPRKSKISLPSFGILAPDIRFPGIAIELPIKTSSTKSECEANKEIKTDNLSLDKDQVALKQTSEDPAFEKTKKDKTCIPTGEQARDKESDKVLEISKQEDVHGEPKLNIKSKDSSPQKMKMPKLKIPKLGGKSVKETEIATNESVSVQEINASDYGLDSDLKEKSELKSYSLEIEKNWGKFKMPSIDVSIPKIKIPKAEGKSKQDEATTGVEFGNEAIPKEAGEELSKDKVGEVGIRIGTVPGDGKESEAGFPIPGEKTEVVGLPEQAIQAMADENNEFDPSKLPQPDLKTTEGKTKKRKISFPKFGFSKSDSKLPGDDTTLPALQDAPETDIDVENKTKEQEIKLEDLTDSPTKFRLPTIKFPKFGVSHLKTTDVGPEIQIPDVSAQETEINVELPGSSGESTALSEKAEPHVSLSLTIPEVNLDGTEIKVQIKDIRSPKVNGFHIKEITCDETSFSTDHDGNIPGVAGTKLKVNAANVEVSLPHFDTSIPEGSVPMNESVAVQIPFRKSSIVTDTTNEDAEPNASVSPEISMELKDDAQSTKAKEFIGIMEGQCICVEFEADEANLKEQSATDSLPTSAIGLQQNESQKVVEGSNSESSQAMKDPGFVSQKGASDIQMTKNNEVEPDSEKNELSREQTPLPEAKATDIHLSSCENEHLLSSPGAGMPVEKETKIVVCSDVSSTGAKTCVGDHAIDQEQLKQVEVGFKLPLSTVDTVITEVKDKEIKPKKTKMSFPKFGFTKSDTNGDTTLPCVSPPDNETKDQVVVFPGSELENQVKNKTTTGSPSKFKFPVISFPKFDLSRPEVESKTKADNDPDKVSGTINIEESKITFEAPLEGAEIIPQVTDSGSQGGRQTGFKFEFSFPKLKGPEFRKGASKLDAEKTETIMNPVIDNGEGKEDISEMSKEKEESSVSMKRVDVDLESDLKHQTGIMRDDAKKGGSPIKFKLPSFKLPKFELSSSKIKPETTDLKSETIALETGELNGKEIKTDYSQELKEPSVGLDQQKLDSSDKCTKLTSDIGISKPEVDISFTDGKPSGEAKLPEVKKRQFSILKFGFSKPDIKASEINVNLGQSDSSKPDGDFKIKETSVNTALSKVEATTKYNIPSVSPQKIKESSAEEGTLPVLGISVKGPEVCDHEAHINISGEIPSSDIKVIPDVTKVQSVNLGVKAEETEQKLKMPKFDVGLPRTKGFDLGAQMEQLATEPQVHTKPLIASELNAQHQEIGSKDMQVKTLDESLDIHLPVACFEVESDQKDSTMVGPKTKFKLPSIGVKPQKEILDSNIKDAGLKEKQDKSDISEADIKLQVQLPSVKAKVGCVKMPEVDPKRTQANVKRPSFSFPKFGFSKAETGVDVSEQPVELPEPEQTTEEIMGDMLQGENPEERDTAIDSASIKCKPPEVNLPTIGIELSKGKICLSSATEAFNVEVAAHEQDIKISGQAPTFERDLNATEDEGKIKLPLDIDGQDRSLEVMTDARLAEPTGLSVKPKKPSFSFPKFGFSRSEKGPDAECRKPKVDLSVQETSISAQDQDISFTDKVNKQQDPTSQSKFKLSSMNLPKFGLKYPKSTDEEGVKEPSIRFPDTGEVQTTETGTNLDVGAPTVIVIDETGSMSKPPKMKDIETEGKEINIVTDLLCEVNIENPDVSIQNVTIEGQVDSKGLEVKHPDPKSLEIGVCLPKSVEETSVKNVDVSDIKLPKQETDVKGGMFDPKFPAINFHKLKIKADGTSEDITHPEIILPENTCEGLSVDVKDPALHAQGEEMNLKLDNEEAEGTINIPKFGVAPLGLEGDKREKTLKPKMSADVQYVDQVKTLGLSKQSDEISLETIQPKQLDIGVSGTLEGPDIGLGPDTEFGKTIEMHSKGEIIFQPTSGFPKSHIKAQDLKVSEMAVDVVFPEGTAEQRNVKKNEISEVTHPQFGSPTKFKLPSLKLPKFGGSIPKTTSDQPKSDSDNKEIKSSSGEREIKLNLSDDNQAKTTTTESSSVDFHEKDTEEEQGTKFKLPKFAISFPKVKGPGLTVSTKEVMTGKTETAINEPEMKINTDETSPPKADMVSEECSSIEKKEPQMKSDPGSSGSPSKFKLPTFKMPKFGTSAQKTSDTIGKEGIDGINKEEQIQFSKDEDQVVEEAKKANVNDDKGSSTKFKLPTIRMPKISLSRARSHDDDDTAITAPEAKVESQDDSQGPEKNAKFTMPPLEDVLKGFEVEFKVPTLEETEAKPSVEQHQEEAKEQKDKDAPEKSKFKFRFPKLGFNQIPDETEKFVDAKSEDSEQRLEASENIKEVKSPVSKESAKTEKGSWFKFSFSSPTKTAKTDEKPEVTHQNVEPVMSDHLEKQSSKAHEGPDKSSPSEPVEEIISPTLSLRSSEAFADISSTVTTEQVDLPDTSPTKVQVKFAEDAATICIKDVQSDVVTSTARCEMISMEPRQPEKINIPFSSDMSSSSLETQKQMSGEIHVITSNIQLTPGTQRAAIFTELDASVVHTSPLPVAQGSDTVATVEETRMQSGRLTVVESHRELQVTPGTQRAAILAELDATVLHTSPFSVTQGSDTVETAEETRTRSGTLTMVESHVVEDKKTLVMTQITHLFEGESAEPISDETASSIRRLRDAMHTEKMRFFDSVPTVEEVTTVSSETMVRHMDSSTDENGGK</sequence>
<feature type="compositionally biased region" description="Basic and acidic residues" evidence="3">
    <location>
        <begin position="35"/>
        <end position="46"/>
    </location>
</feature>
<feature type="compositionally biased region" description="Acidic residues" evidence="3">
    <location>
        <begin position="47"/>
        <end position="59"/>
    </location>
</feature>
<feature type="compositionally biased region" description="Basic and acidic residues" evidence="3">
    <location>
        <begin position="3094"/>
        <end position="3120"/>
    </location>
</feature>
<feature type="compositionally biased region" description="Basic and acidic residues" evidence="3">
    <location>
        <begin position="859"/>
        <end position="883"/>
    </location>
</feature>
<feature type="compositionally biased region" description="Basic and acidic residues" evidence="3">
    <location>
        <begin position="279"/>
        <end position="290"/>
    </location>
</feature>
<dbReference type="InterPro" id="IPR052082">
    <property type="entry name" value="Myelin_sheath_structural"/>
</dbReference>
<dbReference type="PROSITE" id="PS50106">
    <property type="entry name" value="PDZ"/>
    <property type="match status" value="1"/>
</dbReference>
<feature type="region of interest" description="Disordered" evidence="3">
    <location>
        <begin position="3033"/>
        <end position="3074"/>
    </location>
</feature>
<evidence type="ECO:0000259" key="5">
    <source>
        <dbReference type="PROSITE" id="PS50106"/>
    </source>
</evidence>
<keyword evidence="2" id="KW-0539">Nucleus</keyword>
<protein>
    <recommendedName>
        <fullName evidence="5">PDZ domain-containing protein</fullName>
    </recommendedName>
</protein>
<feature type="compositionally biased region" description="Basic and acidic residues" evidence="3">
    <location>
        <begin position="2449"/>
        <end position="2460"/>
    </location>
</feature>
<feature type="compositionally biased region" description="Polar residues" evidence="3">
    <location>
        <begin position="117"/>
        <end position="127"/>
    </location>
</feature>
<dbReference type="GO" id="GO:0005737">
    <property type="term" value="C:cytoplasm"/>
    <property type="evidence" value="ECO:0007669"/>
    <property type="project" value="TreeGrafter"/>
</dbReference>
<comment type="caution">
    <text evidence="6">The sequence shown here is derived from an EMBL/GenBank/DDBJ whole genome shotgun (WGS) entry which is preliminary data.</text>
</comment>
<dbReference type="OrthoDB" id="8058206at2759"/>
<feature type="compositionally biased region" description="Basic and acidic residues" evidence="3">
    <location>
        <begin position="615"/>
        <end position="626"/>
    </location>
</feature>
<feature type="compositionally biased region" description="Basic residues" evidence="3">
    <location>
        <begin position="246"/>
        <end position="255"/>
    </location>
</feature>
<dbReference type="Gene3D" id="2.30.42.10">
    <property type="match status" value="1"/>
</dbReference>
<accession>A0A553NRT7</accession>
<name>A0A553NRT7_9TELE</name>
<feature type="domain" description="PDZ" evidence="5">
    <location>
        <begin position="144"/>
        <end position="200"/>
    </location>
</feature>
<feature type="compositionally biased region" description="Basic and acidic residues" evidence="3">
    <location>
        <begin position="3206"/>
        <end position="3222"/>
    </location>
</feature>
<evidence type="ECO:0000256" key="3">
    <source>
        <dbReference type="SAM" id="MobiDB-lite"/>
    </source>
</evidence>
<feature type="signal peptide" evidence="4">
    <location>
        <begin position="1"/>
        <end position="27"/>
    </location>
</feature>
<evidence type="ECO:0000256" key="4">
    <source>
        <dbReference type="SAM" id="SignalP"/>
    </source>
</evidence>
<dbReference type="CDD" id="cd00136">
    <property type="entry name" value="PDZ_canonical"/>
    <property type="match status" value="1"/>
</dbReference>
<feature type="compositionally biased region" description="Low complexity" evidence="3">
    <location>
        <begin position="2948"/>
        <end position="2959"/>
    </location>
</feature>
<feature type="region of interest" description="Disordered" evidence="3">
    <location>
        <begin position="1453"/>
        <end position="1528"/>
    </location>
</feature>
<feature type="compositionally biased region" description="Basic and acidic residues" evidence="3">
    <location>
        <begin position="1080"/>
        <end position="1089"/>
    </location>
</feature>
<feature type="compositionally biased region" description="Polar residues" evidence="3">
    <location>
        <begin position="2850"/>
        <end position="2865"/>
    </location>
</feature>
<feature type="region of interest" description="Disordered" evidence="3">
    <location>
        <begin position="596"/>
        <end position="627"/>
    </location>
</feature>
<feature type="region of interest" description="Disordered" evidence="3">
    <location>
        <begin position="2444"/>
        <end position="2476"/>
    </location>
</feature>
<evidence type="ECO:0000313" key="7">
    <source>
        <dbReference type="Proteomes" id="UP000316079"/>
    </source>
</evidence>
<feature type="region of interest" description="Disordered" evidence="3">
    <location>
        <begin position="1159"/>
        <end position="1181"/>
    </location>
</feature>
<feature type="compositionally biased region" description="Basic and acidic residues" evidence="3">
    <location>
        <begin position="3136"/>
        <end position="3162"/>
    </location>
</feature>
<feature type="region of interest" description="Disordered" evidence="3">
    <location>
        <begin position="1080"/>
        <end position="1140"/>
    </location>
</feature>
<feature type="compositionally biased region" description="Basic and acidic residues" evidence="3">
    <location>
        <begin position="1101"/>
        <end position="1115"/>
    </location>
</feature>
<feature type="compositionally biased region" description="Basic residues" evidence="3">
    <location>
        <begin position="314"/>
        <end position="329"/>
    </location>
</feature>
<feature type="compositionally biased region" description="Polar residues" evidence="3">
    <location>
        <begin position="1453"/>
        <end position="1486"/>
    </location>
</feature>
<feature type="region of interest" description="Disordered" evidence="3">
    <location>
        <begin position="943"/>
        <end position="1013"/>
    </location>
</feature>
<feature type="compositionally biased region" description="Low complexity" evidence="3">
    <location>
        <begin position="2801"/>
        <end position="2815"/>
    </location>
</feature>
<feature type="compositionally biased region" description="Basic residues" evidence="3">
    <location>
        <begin position="268"/>
        <end position="278"/>
    </location>
</feature>
<feature type="compositionally biased region" description="Basic and acidic residues" evidence="3">
    <location>
        <begin position="966"/>
        <end position="998"/>
    </location>
</feature>
<feature type="compositionally biased region" description="Basic and acidic residues" evidence="3">
    <location>
        <begin position="2827"/>
        <end position="2846"/>
    </location>
</feature>
<dbReference type="GO" id="GO:0005634">
    <property type="term" value="C:nucleus"/>
    <property type="evidence" value="ECO:0007669"/>
    <property type="project" value="UniProtKB-SubCell"/>
</dbReference>
<dbReference type="PANTHER" id="PTHR23348">
    <property type="entry name" value="PERIAXIN/AHNAK"/>
    <property type="match status" value="1"/>
</dbReference>
<feature type="compositionally biased region" description="Basic and acidic residues" evidence="3">
    <location>
        <begin position="2385"/>
        <end position="2399"/>
    </location>
</feature>
<feature type="compositionally biased region" description="Basic and acidic residues" evidence="3">
    <location>
        <begin position="950"/>
        <end position="959"/>
    </location>
</feature>
<evidence type="ECO:0000313" key="6">
    <source>
        <dbReference type="EMBL" id="TRY68144.1"/>
    </source>
</evidence>
<organism evidence="6 7">
    <name type="scientific">Danionella cerebrum</name>
    <dbReference type="NCBI Taxonomy" id="2873325"/>
    <lineage>
        <taxon>Eukaryota</taxon>
        <taxon>Metazoa</taxon>
        <taxon>Chordata</taxon>
        <taxon>Craniata</taxon>
        <taxon>Vertebrata</taxon>
        <taxon>Euteleostomi</taxon>
        <taxon>Actinopterygii</taxon>
        <taxon>Neopterygii</taxon>
        <taxon>Teleostei</taxon>
        <taxon>Ostariophysi</taxon>
        <taxon>Cypriniformes</taxon>
        <taxon>Danionidae</taxon>
        <taxon>Danioninae</taxon>
        <taxon>Danionella</taxon>
    </lineage>
</organism>
<feature type="compositionally biased region" description="Polar residues" evidence="3">
    <location>
        <begin position="2898"/>
        <end position="2912"/>
    </location>
</feature>
<dbReference type="SMART" id="SM00228">
    <property type="entry name" value="PDZ"/>
    <property type="match status" value="1"/>
</dbReference>
<reference evidence="6 7" key="1">
    <citation type="journal article" date="2019" name="Sci. Data">
        <title>Hybrid genome assembly and annotation of Danionella translucida.</title>
        <authorList>
            <person name="Kadobianskyi M."/>
            <person name="Schulze L."/>
            <person name="Schuelke M."/>
            <person name="Judkewitz B."/>
        </authorList>
    </citation>
    <scope>NUCLEOTIDE SEQUENCE [LARGE SCALE GENOMIC DNA]</scope>
    <source>
        <strain evidence="6 7">Bolton</strain>
    </source>
</reference>
<dbReference type="STRING" id="623744.A0A553NRT7"/>
<feature type="region of interest" description="Disordered" evidence="3">
    <location>
        <begin position="2787"/>
        <end position="2987"/>
    </location>
</feature>
<comment type="subcellular location">
    <subcellularLocation>
        <location evidence="1">Nucleus</location>
    </subcellularLocation>
</comment>
<dbReference type="Proteomes" id="UP000316079">
    <property type="component" value="Unassembled WGS sequence"/>
</dbReference>
<feature type="region of interest" description="Disordered" evidence="3">
    <location>
        <begin position="3090"/>
        <end position="3239"/>
    </location>
</feature>
<dbReference type="InterPro" id="IPR036034">
    <property type="entry name" value="PDZ_sf"/>
</dbReference>
<feature type="region of interest" description="Disordered" evidence="3">
    <location>
        <begin position="213"/>
        <end position="341"/>
    </location>
</feature>
<keyword evidence="7" id="KW-1185">Reference proteome</keyword>
<keyword evidence="4" id="KW-0732">Signal</keyword>
<feature type="region of interest" description="Disordered" evidence="3">
    <location>
        <begin position="2380"/>
        <end position="2399"/>
    </location>
</feature>
<dbReference type="GO" id="GO:0043484">
    <property type="term" value="P:regulation of RNA splicing"/>
    <property type="evidence" value="ECO:0007669"/>
    <property type="project" value="TreeGrafter"/>
</dbReference>
<evidence type="ECO:0000256" key="1">
    <source>
        <dbReference type="ARBA" id="ARBA00004123"/>
    </source>
</evidence>
<evidence type="ECO:0000256" key="2">
    <source>
        <dbReference type="ARBA" id="ARBA00023242"/>
    </source>
</evidence>
<feature type="region of interest" description="Disordered" evidence="3">
    <location>
        <begin position="30"/>
        <end position="127"/>
    </location>
</feature>
<dbReference type="EMBL" id="SRMA01026802">
    <property type="protein sequence ID" value="TRY68144.1"/>
    <property type="molecule type" value="Genomic_DNA"/>
</dbReference>
<feature type="compositionally biased region" description="Low complexity" evidence="3">
    <location>
        <begin position="3224"/>
        <end position="3236"/>
    </location>
</feature>
<feature type="compositionally biased region" description="Basic and acidic residues" evidence="3">
    <location>
        <begin position="761"/>
        <end position="806"/>
    </location>
</feature>